<dbReference type="PANTHER" id="PTHR46525">
    <property type="entry name" value="EMB|CAB72159.1"/>
    <property type="match status" value="1"/>
</dbReference>
<dbReference type="Proteomes" id="UP000298416">
    <property type="component" value="Unassembled WGS sequence"/>
</dbReference>
<evidence type="ECO:0000256" key="2">
    <source>
        <dbReference type="SAM" id="MobiDB-lite"/>
    </source>
</evidence>
<evidence type="ECO:0000256" key="1">
    <source>
        <dbReference type="ARBA" id="ARBA00034773"/>
    </source>
</evidence>
<name>A0A8X8YQU5_SALSN</name>
<evidence type="ECO:0000313" key="4">
    <source>
        <dbReference type="Proteomes" id="UP000298416"/>
    </source>
</evidence>
<dbReference type="EMBL" id="PNBA02000001">
    <property type="protein sequence ID" value="KAG6437348.1"/>
    <property type="molecule type" value="Genomic_DNA"/>
</dbReference>
<feature type="region of interest" description="Disordered" evidence="2">
    <location>
        <begin position="29"/>
        <end position="64"/>
    </location>
</feature>
<reference evidence="3" key="1">
    <citation type="submission" date="2018-01" db="EMBL/GenBank/DDBJ databases">
        <authorList>
            <person name="Mao J.F."/>
        </authorList>
    </citation>
    <scope>NUCLEOTIDE SEQUENCE</scope>
    <source>
        <strain evidence="3">Huo1</strain>
        <tissue evidence="3">Leaf</tissue>
    </source>
</reference>
<gene>
    <name evidence="3" type="ORF">SASPL_102262</name>
</gene>
<organism evidence="3">
    <name type="scientific">Salvia splendens</name>
    <name type="common">Scarlet sage</name>
    <dbReference type="NCBI Taxonomy" id="180675"/>
    <lineage>
        <taxon>Eukaryota</taxon>
        <taxon>Viridiplantae</taxon>
        <taxon>Streptophyta</taxon>
        <taxon>Embryophyta</taxon>
        <taxon>Tracheophyta</taxon>
        <taxon>Spermatophyta</taxon>
        <taxon>Magnoliopsida</taxon>
        <taxon>eudicotyledons</taxon>
        <taxon>Gunneridae</taxon>
        <taxon>Pentapetalae</taxon>
        <taxon>asterids</taxon>
        <taxon>lamiids</taxon>
        <taxon>Lamiales</taxon>
        <taxon>Lamiaceae</taxon>
        <taxon>Nepetoideae</taxon>
        <taxon>Mentheae</taxon>
        <taxon>Salviinae</taxon>
        <taxon>Salvia</taxon>
        <taxon>Salvia subgen. Calosphace</taxon>
        <taxon>core Calosphace</taxon>
    </lineage>
</organism>
<sequence>MAATKSHRYLGGLSMSEFADQFEFDEADVWSDSNSDQRESRKSITSNPRPFKKPLPKAAAERSPIGAKSLPVNIPDWSKILRGEYRARAGECTEEDDGNYQMPPHEYLARTRAASLSVHEGIGRTLKGRDLSRMGEVHPYSCGYGDPILSRAYFTIDMCVESLILFVWKRIDRVKADAFAPVVASGLICRRRDMDAVELTSGPGGVKPPICMKFLSKKVNSRVENFLVR</sequence>
<dbReference type="AlphaFoldDB" id="A0A8X8YQU5"/>
<dbReference type="GO" id="GO:0010150">
    <property type="term" value="P:leaf senescence"/>
    <property type="evidence" value="ECO:0007669"/>
    <property type="project" value="UniProtKB-ARBA"/>
</dbReference>
<evidence type="ECO:0000313" key="3">
    <source>
        <dbReference type="EMBL" id="KAG6437348.1"/>
    </source>
</evidence>
<protein>
    <submittedName>
        <fullName evidence="3">Uncharacterized protein</fullName>
    </submittedName>
</protein>
<comment type="similarity">
    <text evidence="1">Belongs to the senescence regulator S40 family.</text>
</comment>
<proteinExistence type="inferred from homology"/>
<keyword evidence="4" id="KW-1185">Reference proteome</keyword>
<accession>A0A8X8YQU5</accession>
<dbReference type="InterPro" id="IPR007608">
    <property type="entry name" value="Senescence_reg_S40"/>
</dbReference>
<dbReference type="PANTHER" id="PTHR46525:SF17">
    <property type="entry name" value="SENESCENCE REGULATOR S40"/>
    <property type="match status" value="1"/>
</dbReference>
<comment type="caution">
    <text evidence="3">The sequence shown here is derived from an EMBL/GenBank/DDBJ whole genome shotgun (WGS) entry which is preliminary data.</text>
</comment>
<dbReference type="Pfam" id="PF04520">
    <property type="entry name" value="Senescence_reg"/>
    <property type="match status" value="1"/>
</dbReference>
<reference evidence="3" key="2">
    <citation type="submission" date="2020-08" db="EMBL/GenBank/DDBJ databases">
        <title>Plant Genome Project.</title>
        <authorList>
            <person name="Zhang R.-G."/>
        </authorList>
    </citation>
    <scope>NUCLEOTIDE SEQUENCE</scope>
    <source>
        <strain evidence="3">Huo1</strain>
        <tissue evidence="3">Leaf</tissue>
    </source>
</reference>